<dbReference type="AlphaFoldDB" id="A0A1S8TEJ3"/>
<keyword evidence="1" id="KW-0812">Transmembrane</keyword>
<name>A0A1S8TEJ3_9CLOT</name>
<accession>A0A1S8TEJ3</accession>
<reference evidence="3 4" key="1">
    <citation type="submission" date="2016-05" db="EMBL/GenBank/DDBJ databases">
        <title>Microbial solvent formation.</title>
        <authorList>
            <person name="Poehlein A."/>
            <person name="Montoya Solano J.D."/>
            <person name="Flitsch S."/>
            <person name="Krabben P."/>
            <person name="Duerre P."/>
            <person name="Daniel R."/>
        </authorList>
    </citation>
    <scope>NUCLEOTIDE SEQUENCE [LARGE SCALE GENOMIC DNA]</scope>
    <source>
        <strain evidence="3 4">DSM 2619</strain>
    </source>
</reference>
<dbReference type="Pfam" id="PF13472">
    <property type="entry name" value="Lipase_GDSL_2"/>
    <property type="match status" value="1"/>
</dbReference>
<evidence type="ECO:0000256" key="1">
    <source>
        <dbReference type="SAM" id="Phobius"/>
    </source>
</evidence>
<comment type="caution">
    <text evidence="3">The sequence shown here is derived from an EMBL/GenBank/DDBJ whole genome shotgun (WGS) entry which is preliminary data.</text>
</comment>
<dbReference type="CDD" id="cd00229">
    <property type="entry name" value="SGNH_hydrolase"/>
    <property type="match status" value="1"/>
</dbReference>
<evidence type="ECO:0000313" key="4">
    <source>
        <dbReference type="Proteomes" id="UP000190890"/>
    </source>
</evidence>
<protein>
    <recommendedName>
        <fullName evidence="2">SGNH hydrolase-type esterase domain-containing protein</fullName>
    </recommendedName>
</protein>
<keyword evidence="4" id="KW-1185">Reference proteome</keyword>
<dbReference type="SUPFAM" id="SSF52266">
    <property type="entry name" value="SGNH hydrolase"/>
    <property type="match status" value="1"/>
</dbReference>
<dbReference type="Gene3D" id="3.40.50.1110">
    <property type="entry name" value="SGNH hydrolase"/>
    <property type="match status" value="1"/>
</dbReference>
<feature type="domain" description="SGNH hydrolase-type esterase" evidence="2">
    <location>
        <begin position="73"/>
        <end position="232"/>
    </location>
</feature>
<organism evidence="3 4">
    <name type="scientific">Clostridium puniceum</name>
    <dbReference type="NCBI Taxonomy" id="29367"/>
    <lineage>
        <taxon>Bacteria</taxon>
        <taxon>Bacillati</taxon>
        <taxon>Bacillota</taxon>
        <taxon>Clostridia</taxon>
        <taxon>Eubacteriales</taxon>
        <taxon>Clostridiaceae</taxon>
        <taxon>Clostridium</taxon>
    </lineage>
</organism>
<dbReference type="Proteomes" id="UP000190890">
    <property type="component" value="Unassembled WGS sequence"/>
</dbReference>
<keyword evidence="1" id="KW-1133">Transmembrane helix</keyword>
<dbReference type="RefSeq" id="WP_077848131.1">
    <property type="nucleotide sequence ID" value="NZ_LZZM01000180.1"/>
</dbReference>
<gene>
    <name evidence="3" type="ORF">CLPUN_30590</name>
</gene>
<proteinExistence type="predicted"/>
<dbReference type="EMBL" id="LZZM01000180">
    <property type="protein sequence ID" value="OOM75825.1"/>
    <property type="molecule type" value="Genomic_DNA"/>
</dbReference>
<evidence type="ECO:0000313" key="3">
    <source>
        <dbReference type="EMBL" id="OOM75825.1"/>
    </source>
</evidence>
<dbReference type="OrthoDB" id="8233337at2"/>
<feature type="transmembrane region" description="Helical" evidence="1">
    <location>
        <begin position="7"/>
        <end position="27"/>
    </location>
</feature>
<evidence type="ECO:0000259" key="2">
    <source>
        <dbReference type="Pfam" id="PF13472"/>
    </source>
</evidence>
<dbReference type="STRING" id="29367.CLPUN_30590"/>
<keyword evidence="1" id="KW-0472">Membrane</keyword>
<sequence length="251" mass="28815">MKRRITYMCFIVLLTITLIMTLTLGILRRNKLKLENKKDYDIWMQSKTSPDPNDNLIFYKKLKNKQNVNILVLGDDLALSKGKSETHPGWLNLLVYYVESSFGNKTYLQSLAQNGDTIVEGKNIVSSNPNLENFDLIITCFGKNDSINKLPLASFTQNYTELIQTLKYKNPNCIILFMLPNTLSENNIYRDEIQNIANNNNLKCIDMLTQFKNSKVELSNLVNNDIPNDNGYNLYAVTLNDIIQNEVSKLK</sequence>
<dbReference type="InterPro" id="IPR013830">
    <property type="entry name" value="SGNH_hydro"/>
</dbReference>
<dbReference type="InterPro" id="IPR036514">
    <property type="entry name" value="SGNH_hydro_sf"/>
</dbReference>